<gene>
    <name evidence="2" type="ORF">DFP72DRAFT_1074230</name>
</gene>
<organism evidence="2 3">
    <name type="scientific">Ephemerocybe angulata</name>
    <dbReference type="NCBI Taxonomy" id="980116"/>
    <lineage>
        <taxon>Eukaryota</taxon>
        <taxon>Fungi</taxon>
        <taxon>Dikarya</taxon>
        <taxon>Basidiomycota</taxon>
        <taxon>Agaricomycotina</taxon>
        <taxon>Agaricomycetes</taxon>
        <taxon>Agaricomycetidae</taxon>
        <taxon>Agaricales</taxon>
        <taxon>Agaricineae</taxon>
        <taxon>Psathyrellaceae</taxon>
        <taxon>Ephemerocybe</taxon>
    </lineage>
</organism>
<protein>
    <submittedName>
        <fullName evidence="2">Uncharacterized protein</fullName>
    </submittedName>
</protein>
<accession>A0A8H6HJS6</accession>
<keyword evidence="3" id="KW-1185">Reference proteome</keyword>
<feature type="region of interest" description="Disordered" evidence="1">
    <location>
        <begin position="28"/>
        <end position="60"/>
    </location>
</feature>
<sequence length="60" mass="6810">MAVVTRAQKAAQKAEAKRMCSMSYKHKVERAARVKARRGPKKPTIPSKTAAERRLDHIKH</sequence>
<feature type="compositionally biased region" description="Basic and acidic residues" evidence="1">
    <location>
        <begin position="50"/>
        <end position="60"/>
    </location>
</feature>
<evidence type="ECO:0000313" key="3">
    <source>
        <dbReference type="Proteomes" id="UP000521943"/>
    </source>
</evidence>
<dbReference type="EMBL" id="JACGCI010000071">
    <property type="protein sequence ID" value="KAF6748333.1"/>
    <property type="molecule type" value="Genomic_DNA"/>
</dbReference>
<feature type="compositionally biased region" description="Basic residues" evidence="1">
    <location>
        <begin position="28"/>
        <end position="41"/>
    </location>
</feature>
<dbReference type="Proteomes" id="UP000521943">
    <property type="component" value="Unassembled WGS sequence"/>
</dbReference>
<proteinExistence type="predicted"/>
<reference evidence="2 3" key="1">
    <citation type="submission" date="2020-07" db="EMBL/GenBank/DDBJ databases">
        <title>Comparative genomics of pyrophilous fungi reveals a link between fire events and developmental genes.</title>
        <authorList>
            <consortium name="DOE Joint Genome Institute"/>
            <person name="Steindorff A.S."/>
            <person name="Carver A."/>
            <person name="Calhoun S."/>
            <person name="Stillman K."/>
            <person name="Liu H."/>
            <person name="Lipzen A."/>
            <person name="Pangilinan J."/>
            <person name="Labutti K."/>
            <person name="Bruns T.D."/>
            <person name="Grigoriev I.V."/>
        </authorList>
    </citation>
    <scope>NUCLEOTIDE SEQUENCE [LARGE SCALE GENOMIC DNA]</scope>
    <source>
        <strain evidence="2 3">CBS 144469</strain>
    </source>
</reference>
<name>A0A8H6HJS6_9AGAR</name>
<dbReference type="AlphaFoldDB" id="A0A8H6HJS6"/>
<evidence type="ECO:0000313" key="2">
    <source>
        <dbReference type="EMBL" id="KAF6748333.1"/>
    </source>
</evidence>
<comment type="caution">
    <text evidence="2">The sequence shown here is derived from an EMBL/GenBank/DDBJ whole genome shotgun (WGS) entry which is preliminary data.</text>
</comment>
<evidence type="ECO:0000256" key="1">
    <source>
        <dbReference type="SAM" id="MobiDB-lite"/>
    </source>
</evidence>